<reference evidence="2 3" key="1">
    <citation type="submission" date="2019-02" db="EMBL/GenBank/DDBJ databases">
        <title>Genome sequencing of the rare red list fungi Antrodiella citrinella (Flaviporus citrinellus).</title>
        <authorList>
            <person name="Buettner E."/>
            <person name="Kellner H."/>
        </authorList>
    </citation>
    <scope>NUCLEOTIDE SEQUENCE [LARGE SCALE GENOMIC DNA]</scope>
    <source>
        <strain evidence="2 3">DSM 108506</strain>
    </source>
</reference>
<evidence type="ECO:0000313" key="3">
    <source>
        <dbReference type="Proteomes" id="UP000308730"/>
    </source>
</evidence>
<dbReference type="GO" id="GO:0005737">
    <property type="term" value="C:cytoplasm"/>
    <property type="evidence" value="ECO:0007669"/>
    <property type="project" value="TreeGrafter"/>
</dbReference>
<dbReference type="InterPro" id="IPR018810">
    <property type="entry name" value="UPF0662"/>
</dbReference>
<keyword evidence="3" id="KW-1185">Reference proteome</keyword>
<dbReference type="PANTHER" id="PTHR28086:SF1">
    <property type="entry name" value="CU(2+) SUPPRESSING AND BLEOMYCIN SENSITIVE PROTEIN 1"/>
    <property type="match status" value="1"/>
</dbReference>
<evidence type="ECO:0000256" key="1">
    <source>
        <dbReference type="SAM" id="MobiDB-lite"/>
    </source>
</evidence>
<feature type="compositionally biased region" description="Acidic residues" evidence="1">
    <location>
        <begin position="666"/>
        <end position="688"/>
    </location>
</feature>
<protein>
    <submittedName>
        <fullName evidence="2">Uncharacterized protein</fullName>
    </submittedName>
</protein>
<feature type="region of interest" description="Disordered" evidence="1">
    <location>
        <begin position="665"/>
        <end position="688"/>
    </location>
</feature>
<dbReference type="PANTHER" id="PTHR28086">
    <property type="entry name" value="UPF0662 PROTEIN YPL260W"/>
    <property type="match status" value="1"/>
</dbReference>
<dbReference type="Pfam" id="PF10303">
    <property type="entry name" value="DUF2408"/>
    <property type="match status" value="1"/>
</dbReference>
<feature type="region of interest" description="Disordered" evidence="1">
    <location>
        <begin position="363"/>
        <end position="409"/>
    </location>
</feature>
<organism evidence="2 3">
    <name type="scientific">Antrodiella citrinella</name>
    <dbReference type="NCBI Taxonomy" id="2447956"/>
    <lineage>
        <taxon>Eukaryota</taxon>
        <taxon>Fungi</taxon>
        <taxon>Dikarya</taxon>
        <taxon>Basidiomycota</taxon>
        <taxon>Agaricomycotina</taxon>
        <taxon>Agaricomycetes</taxon>
        <taxon>Polyporales</taxon>
        <taxon>Steccherinaceae</taxon>
        <taxon>Antrodiella</taxon>
    </lineage>
</organism>
<dbReference type="OrthoDB" id="2011986at2759"/>
<dbReference type="Proteomes" id="UP000308730">
    <property type="component" value="Unassembled WGS sequence"/>
</dbReference>
<name>A0A4S4MWJ1_9APHY</name>
<comment type="caution">
    <text evidence="2">The sequence shown here is derived from an EMBL/GenBank/DDBJ whole genome shotgun (WGS) entry which is preliminary data.</text>
</comment>
<sequence length="688" mass="77660">MAAPVAQEELPILEAIINPSSNAPTIRSIRNRLTALKKDRGEYIKASDVNILYQAIVKQVTRLNEVRDDHTAYNNRLDTTLADVFNLLSLFFLTIGKTRECPATYSQIASMRIAYVRPIVAKQGGRDTLRFLWALSFEDVSAWLPMYCEPAMNLSWSKLIRSVFSLKGRQISGRFWVNVDSSLEAIQTAVFVPAPPYTTQTKLKYEGSAQTHPSSYIAVPFSMPTMPAILIHDCTGRCHVPEDPLTHDSPFLRRQQILDHMNESGIYNESDLAPFHRRLSELRQIVRADAESGKHPVSMCKLLDRQLNECDNVLQSLQDSLAVLSPELIPIHERLVNIRRQLVALAAKETASQVSRAQADSLLNHATPKQESESDDTPTPTTTRDPSEESKTPTKEQPNPPEAPQVAPRLKAELKPLQEDLRKIDSKRVDGKFLGPGGSVPASQAVCSSLLEECFDIAQEIRAQDESKNVSSSLKPIYDRLTEIRRELESLVLTHRWSLRETDLWNYTLSLQEIDKMRVDGQFVDSDGNRPTGQYVLLYLLRRCYGLIYRLLSSSEPVSEELMPIANKLATVKKCLNEVLKYGGPFSPRDLYPYQLALHQIDSMRRDGKFIGVDGTIPEGQGIVMAHLNECHELLEMVSPPPLPARLHLTDENRIPCVQLKRAMDEGEDDEFMDEEEYVFDDPSDDEP</sequence>
<gene>
    <name evidence="2" type="ORF">EUX98_g3462</name>
</gene>
<evidence type="ECO:0000313" key="2">
    <source>
        <dbReference type="EMBL" id="THH30734.1"/>
    </source>
</evidence>
<feature type="compositionally biased region" description="Basic and acidic residues" evidence="1">
    <location>
        <begin position="385"/>
        <end position="394"/>
    </location>
</feature>
<proteinExistence type="predicted"/>
<accession>A0A4S4MWJ1</accession>
<dbReference type="AlphaFoldDB" id="A0A4S4MWJ1"/>
<dbReference type="EMBL" id="SGPM01000070">
    <property type="protein sequence ID" value="THH30734.1"/>
    <property type="molecule type" value="Genomic_DNA"/>
</dbReference>
<dbReference type="GO" id="GO:0005634">
    <property type="term" value="C:nucleus"/>
    <property type="evidence" value="ECO:0007669"/>
    <property type="project" value="TreeGrafter"/>
</dbReference>